<dbReference type="GO" id="GO:0043023">
    <property type="term" value="F:ribosomal large subunit binding"/>
    <property type="evidence" value="ECO:0007669"/>
    <property type="project" value="TreeGrafter"/>
</dbReference>
<feature type="domain" description="Ribosome recycling factor" evidence="6">
    <location>
        <begin position="27"/>
        <end position="187"/>
    </location>
</feature>
<comment type="subcellular location">
    <subcellularLocation>
        <location evidence="1">Cytoplasm</location>
    </subcellularLocation>
</comment>
<name>A0A2H9T4U6_9ZZZZ</name>
<dbReference type="Pfam" id="PF01765">
    <property type="entry name" value="RRF"/>
    <property type="match status" value="1"/>
</dbReference>
<dbReference type="EMBL" id="NSIT01000222">
    <property type="protein sequence ID" value="PJE78243.1"/>
    <property type="molecule type" value="Genomic_DNA"/>
</dbReference>
<evidence type="ECO:0000259" key="6">
    <source>
        <dbReference type="Pfam" id="PF01765"/>
    </source>
</evidence>
<dbReference type="InterPro" id="IPR002661">
    <property type="entry name" value="Ribosome_recyc_fac"/>
</dbReference>
<evidence type="ECO:0000256" key="4">
    <source>
        <dbReference type="ARBA" id="ARBA00022917"/>
    </source>
</evidence>
<proteinExistence type="inferred from homology"/>
<sequence>MGVEMINEIKQNAEERMQRSIESLDVAFAKIRTGRAHPSLLDNIRVSYYGAETPLSQVANVTAEDARTLSVRAWERNLVPVIEKAILKSDLGLNPSTAGEVIRIPLPILTEETRRGFTRQARQEAEHIRQSIRNIRREALVDVKDLEKEKEISEDECHRAGEDIQKITDRFVAAVDKALSTKENDLMDI</sequence>
<dbReference type="GO" id="GO:0002184">
    <property type="term" value="P:cytoplasmic translational termination"/>
    <property type="evidence" value="ECO:0007669"/>
    <property type="project" value="TreeGrafter"/>
</dbReference>
<dbReference type="PANTHER" id="PTHR20982">
    <property type="entry name" value="RIBOSOME RECYCLING FACTOR"/>
    <property type="match status" value="1"/>
</dbReference>
<dbReference type="GO" id="GO:0005829">
    <property type="term" value="C:cytosol"/>
    <property type="evidence" value="ECO:0007669"/>
    <property type="project" value="GOC"/>
</dbReference>
<dbReference type="InterPro" id="IPR023584">
    <property type="entry name" value="Ribosome_recyc_fac_dom"/>
</dbReference>
<dbReference type="PANTHER" id="PTHR20982:SF3">
    <property type="entry name" value="MITOCHONDRIAL RIBOSOME RECYCLING FACTOR PSEUDO 1"/>
    <property type="match status" value="1"/>
</dbReference>
<dbReference type="CDD" id="cd00520">
    <property type="entry name" value="RRF"/>
    <property type="match status" value="1"/>
</dbReference>
<evidence type="ECO:0000256" key="2">
    <source>
        <dbReference type="ARBA" id="ARBA00005912"/>
    </source>
</evidence>
<reference evidence="7" key="1">
    <citation type="journal article" date="2017" name="Appl. Environ. Microbiol.">
        <title>Molecular characterization of an Endozoicomonas-like organism causing infection in king scallop Pecten maximus L.</title>
        <authorList>
            <person name="Cano I."/>
            <person name="van Aerle R."/>
            <person name="Ross S."/>
            <person name="Verner-Jeffreys D.W."/>
            <person name="Paley R.K."/>
            <person name="Rimmer G."/>
            <person name="Ryder D."/>
            <person name="Hooper P."/>
            <person name="Stone D."/>
            <person name="Feist S.W."/>
        </authorList>
    </citation>
    <scope>NUCLEOTIDE SEQUENCE</scope>
</reference>
<comment type="caution">
    <text evidence="7">The sequence shown here is derived from an EMBL/GenBank/DDBJ whole genome shotgun (WGS) entry which is preliminary data.</text>
</comment>
<feature type="coiled-coil region" evidence="5">
    <location>
        <begin position="118"/>
        <end position="163"/>
    </location>
</feature>
<keyword evidence="5" id="KW-0175">Coiled coil</keyword>
<dbReference type="NCBIfam" id="TIGR00496">
    <property type="entry name" value="frr"/>
    <property type="match status" value="1"/>
</dbReference>
<keyword evidence="4" id="KW-0648">Protein biosynthesis</keyword>
<dbReference type="FunFam" id="3.30.1360.40:FF:000001">
    <property type="entry name" value="Ribosome-recycling factor"/>
    <property type="match status" value="1"/>
</dbReference>
<evidence type="ECO:0000256" key="5">
    <source>
        <dbReference type="SAM" id="Coils"/>
    </source>
</evidence>
<keyword evidence="3" id="KW-0963">Cytoplasm</keyword>
<dbReference type="Gene3D" id="3.30.1360.40">
    <property type="match status" value="1"/>
</dbReference>
<dbReference type="Gene3D" id="1.10.132.20">
    <property type="entry name" value="Ribosome-recycling factor"/>
    <property type="match status" value="1"/>
</dbReference>
<dbReference type="SUPFAM" id="SSF55194">
    <property type="entry name" value="Ribosome recycling factor, RRF"/>
    <property type="match status" value="1"/>
</dbReference>
<gene>
    <name evidence="7" type="primary">frr</name>
    <name evidence="7" type="ORF">CI610_02822</name>
</gene>
<organism evidence="7">
    <name type="scientific">invertebrate metagenome</name>
    <dbReference type="NCBI Taxonomy" id="1711999"/>
    <lineage>
        <taxon>unclassified sequences</taxon>
        <taxon>metagenomes</taxon>
        <taxon>organismal metagenomes</taxon>
    </lineage>
</organism>
<accession>A0A2H9T4U6</accession>
<dbReference type="HAMAP" id="MF_00040">
    <property type="entry name" value="RRF"/>
    <property type="match status" value="1"/>
</dbReference>
<dbReference type="AlphaFoldDB" id="A0A2H9T4U6"/>
<dbReference type="FunFam" id="1.10.132.20:FF:000001">
    <property type="entry name" value="Ribosome-recycling factor"/>
    <property type="match status" value="1"/>
</dbReference>
<dbReference type="InterPro" id="IPR036191">
    <property type="entry name" value="RRF_sf"/>
</dbReference>
<evidence type="ECO:0000256" key="1">
    <source>
        <dbReference type="ARBA" id="ARBA00004496"/>
    </source>
</evidence>
<comment type="similarity">
    <text evidence="2">Belongs to the RRF family.</text>
</comment>
<evidence type="ECO:0000313" key="7">
    <source>
        <dbReference type="EMBL" id="PJE78243.1"/>
    </source>
</evidence>
<evidence type="ECO:0000256" key="3">
    <source>
        <dbReference type="ARBA" id="ARBA00022490"/>
    </source>
</evidence>
<protein>
    <submittedName>
        <fullName evidence="7">Ribosome-recycling factor</fullName>
    </submittedName>
</protein>